<dbReference type="GO" id="GO:0016042">
    <property type="term" value="P:lipid catabolic process"/>
    <property type="evidence" value="ECO:0007669"/>
    <property type="project" value="UniProtKB-KW"/>
</dbReference>
<dbReference type="CDD" id="cd09128">
    <property type="entry name" value="PLDc_unchar1_2"/>
    <property type="match status" value="1"/>
</dbReference>
<dbReference type="InterPro" id="IPR051406">
    <property type="entry name" value="PLD_domain"/>
</dbReference>
<dbReference type="EMBL" id="JACKSJ010000218">
    <property type="protein sequence ID" value="MCV7172910.1"/>
    <property type="molecule type" value="Genomic_DNA"/>
</dbReference>
<evidence type="ECO:0000313" key="8">
    <source>
        <dbReference type="EMBL" id="MCV7172910.1"/>
    </source>
</evidence>
<dbReference type="InterPro" id="IPR025202">
    <property type="entry name" value="PLD-like_dom"/>
</dbReference>
<dbReference type="SUPFAM" id="SSF56024">
    <property type="entry name" value="Phospholipase D/nuclease"/>
    <property type="match status" value="2"/>
</dbReference>
<keyword evidence="6" id="KW-0443">Lipid metabolism</keyword>
<comment type="similarity">
    <text evidence="2">Belongs to the phospholipase D family.</text>
</comment>
<feature type="domain" description="PLD phosphodiesterase" evidence="7">
    <location>
        <begin position="89"/>
        <end position="116"/>
    </location>
</feature>
<keyword evidence="5" id="KW-0442">Lipid degradation</keyword>
<reference evidence="8" key="1">
    <citation type="submission" date="2020-07" db="EMBL/GenBank/DDBJ databases">
        <authorList>
            <person name="Pettersson B.M.F."/>
            <person name="Behra P.R.K."/>
            <person name="Ramesh M."/>
            <person name="Das S."/>
            <person name="Dasgupta S."/>
            <person name="Kirsebom L.A."/>
        </authorList>
    </citation>
    <scope>NUCLEOTIDE SEQUENCE</scope>
    <source>
        <strain evidence="8">DSM 44615</strain>
    </source>
</reference>
<dbReference type="EC" id="3.1.4.4" evidence="3"/>
<evidence type="ECO:0000256" key="3">
    <source>
        <dbReference type="ARBA" id="ARBA00012027"/>
    </source>
</evidence>
<organism evidence="8 9">
    <name type="scientific">[Mycobacterium] manitobense</name>
    <dbReference type="NCBI Taxonomy" id="190147"/>
    <lineage>
        <taxon>Bacteria</taxon>
        <taxon>Bacillati</taxon>
        <taxon>Actinomycetota</taxon>
        <taxon>Actinomycetes</taxon>
        <taxon>Mycobacteriales</taxon>
        <taxon>Mycobacteriaceae</taxon>
        <taxon>Mycolicibacterium</taxon>
    </lineage>
</organism>
<gene>
    <name evidence="8" type="ORF">H7I41_23575</name>
</gene>
<comment type="caution">
    <text evidence="8">The sequence shown here is derived from an EMBL/GenBank/DDBJ whole genome shotgun (WGS) entry which is preliminary data.</text>
</comment>
<evidence type="ECO:0000256" key="5">
    <source>
        <dbReference type="ARBA" id="ARBA00022963"/>
    </source>
</evidence>
<dbReference type="AlphaFoldDB" id="A0A9X2YR91"/>
<evidence type="ECO:0000256" key="2">
    <source>
        <dbReference type="ARBA" id="ARBA00008664"/>
    </source>
</evidence>
<dbReference type="CDD" id="cd09127">
    <property type="entry name" value="PLDc_unchar1_1"/>
    <property type="match status" value="1"/>
</dbReference>
<dbReference type="GO" id="GO:0006793">
    <property type="term" value="P:phosphorus metabolic process"/>
    <property type="evidence" value="ECO:0007669"/>
    <property type="project" value="UniProtKB-ARBA"/>
</dbReference>
<keyword evidence="9" id="KW-1185">Reference proteome</keyword>
<name>A0A9X2YR91_9MYCO</name>
<dbReference type="PANTHER" id="PTHR43856:SF1">
    <property type="entry name" value="MITOCHONDRIAL CARDIOLIPIN HYDROLASE"/>
    <property type="match status" value="1"/>
</dbReference>
<evidence type="ECO:0000256" key="4">
    <source>
        <dbReference type="ARBA" id="ARBA00022801"/>
    </source>
</evidence>
<evidence type="ECO:0000259" key="7">
    <source>
        <dbReference type="PROSITE" id="PS50035"/>
    </source>
</evidence>
<protein>
    <recommendedName>
        <fullName evidence="3">phospholipase D</fullName>
        <ecNumber evidence="3">3.1.4.4</ecNumber>
    </recommendedName>
</protein>
<keyword evidence="4" id="KW-0378">Hydrolase</keyword>
<dbReference type="GO" id="GO:0004630">
    <property type="term" value="F:phospholipase D activity"/>
    <property type="evidence" value="ECO:0007669"/>
    <property type="project" value="UniProtKB-EC"/>
</dbReference>
<accession>A0A9X2YR91</accession>
<dbReference type="PROSITE" id="PS50035">
    <property type="entry name" value="PLD"/>
    <property type="match status" value="2"/>
</dbReference>
<evidence type="ECO:0000256" key="6">
    <source>
        <dbReference type="ARBA" id="ARBA00023098"/>
    </source>
</evidence>
<comment type="catalytic activity">
    <reaction evidence="1">
        <text>a 1,2-diacyl-sn-glycero-3-phosphocholine + H2O = a 1,2-diacyl-sn-glycero-3-phosphate + choline + H(+)</text>
        <dbReference type="Rhea" id="RHEA:14445"/>
        <dbReference type="ChEBI" id="CHEBI:15354"/>
        <dbReference type="ChEBI" id="CHEBI:15377"/>
        <dbReference type="ChEBI" id="CHEBI:15378"/>
        <dbReference type="ChEBI" id="CHEBI:57643"/>
        <dbReference type="ChEBI" id="CHEBI:58608"/>
        <dbReference type="EC" id="3.1.4.4"/>
    </reaction>
</comment>
<dbReference type="SMART" id="SM00155">
    <property type="entry name" value="PLDc"/>
    <property type="match status" value="2"/>
</dbReference>
<feature type="domain" description="PLD phosphodiesterase" evidence="7">
    <location>
        <begin position="241"/>
        <end position="268"/>
    </location>
</feature>
<dbReference type="InterPro" id="IPR001736">
    <property type="entry name" value="PLipase_D/transphosphatidylase"/>
</dbReference>
<dbReference type="Proteomes" id="UP001140293">
    <property type="component" value="Unassembled WGS sequence"/>
</dbReference>
<reference evidence="8" key="2">
    <citation type="journal article" date="2022" name="BMC Genomics">
        <title>Comparative genome analysis of mycobacteria focusing on tRNA and non-coding RNA.</title>
        <authorList>
            <person name="Behra P.R.K."/>
            <person name="Pettersson B.M.F."/>
            <person name="Ramesh M."/>
            <person name="Das S."/>
            <person name="Dasgupta S."/>
            <person name="Kirsebom L.A."/>
        </authorList>
    </citation>
    <scope>NUCLEOTIDE SEQUENCE</scope>
    <source>
        <strain evidence="8">DSM 44615</strain>
    </source>
</reference>
<evidence type="ECO:0000313" key="9">
    <source>
        <dbReference type="Proteomes" id="UP001140293"/>
    </source>
</evidence>
<dbReference type="Gene3D" id="3.30.870.10">
    <property type="entry name" value="Endonuclease Chain A"/>
    <property type="match status" value="2"/>
</dbReference>
<evidence type="ECO:0000256" key="1">
    <source>
        <dbReference type="ARBA" id="ARBA00000798"/>
    </source>
</evidence>
<dbReference type="PANTHER" id="PTHR43856">
    <property type="entry name" value="CARDIOLIPIN HYDROLASE"/>
    <property type="match status" value="1"/>
</dbReference>
<proteinExistence type="inferred from homology"/>
<dbReference type="GO" id="GO:0016891">
    <property type="term" value="F:RNA endonuclease activity producing 5'-phosphomonoesters, hydrolytic mechanism"/>
    <property type="evidence" value="ECO:0007669"/>
    <property type="project" value="TreeGrafter"/>
</dbReference>
<dbReference type="Pfam" id="PF13091">
    <property type="entry name" value="PLDc_2"/>
    <property type="match status" value="2"/>
</dbReference>
<sequence length="331" mass="37428">MPSSNLIVEPDDGLAPVREFISSARERLLVKQFTFTDESLIDAVIDRRAAGVDVRVMLNAKRSGGDRANDDTYERLRAAGVEVQWCNPKFYVTHEKSIVVDGDAALIATFNLCTKYFTRTRDYGIVTTDPNHVAQITEAFHADWNHEDWSPAQNDGLLWSNANSRYRMAQFIDAATHRLDIQHPKYVDAVILDHIAAAADRGVKVHVLCGGRHGISEWDVLDTFASLRTLRRFGVKVRKQKQLRVHAKLLIIDDSQALLGSMNIDRSAFDLRRELGVITSDPEAVARLKQVFDGDWETSHHYEPPDPLEPAHHHEDETHLDFPADAHVDHE</sequence>